<sequence>MMPATSVARGLWSWARSLALALRRLRSCLSLPSPRVLDQSVVVGKGRRKVLGLETRGGDGCPLVELTARTRDRRSREDEGIGHDVNVRDWTVVFRVFETILPCDVCVTVQHCAVSHNLSGLC</sequence>
<evidence type="ECO:0000256" key="1">
    <source>
        <dbReference type="SAM" id="SignalP"/>
    </source>
</evidence>
<protein>
    <recommendedName>
        <fullName evidence="4">Secreted protein</fullName>
    </recommendedName>
</protein>
<feature type="signal peptide" evidence="1">
    <location>
        <begin position="1"/>
        <end position="30"/>
    </location>
</feature>
<proteinExistence type="predicted"/>
<keyword evidence="3" id="KW-1185">Reference proteome</keyword>
<reference evidence="2" key="1">
    <citation type="journal article" date="2020" name="New Phytol.">
        <title>Comparative genomics reveals dynamic genome evolution in host specialist ectomycorrhizal fungi.</title>
        <authorList>
            <person name="Lofgren L.A."/>
            <person name="Nguyen N.H."/>
            <person name="Vilgalys R."/>
            <person name="Ruytinx J."/>
            <person name="Liao H.L."/>
            <person name="Branco S."/>
            <person name="Kuo A."/>
            <person name="LaButti K."/>
            <person name="Lipzen A."/>
            <person name="Andreopoulos W."/>
            <person name="Pangilinan J."/>
            <person name="Riley R."/>
            <person name="Hundley H."/>
            <person name="Na H."/>
            <person name="Barry K."/>
            <person name="Grigoriev I.V."/>
            <person name="Stajich J.E."/>
            <person name="Kennedy P.G."/>
        </authorList>
    </citation>
    <scope>NUCLEOTIDE SEQUENCE</scope>
    <source>
        <strain evidence="2">S12</strain>
    </source>
</reference>
<evidence type="ECO:0000313" key="2">
    <source>
        <dbReference type="EMBL" id="KAG1790217.1"/>
    </source>
</evidence>
<comment type="caution">
    <text evidence="2">The sequence shown here is derived from an EMBL/GenBank/DDBJ whole genome shotgun (WGS) entry which is preliminary data.</text>
</comment>
<organism evidence="2 3">
    <name type="scientific">Suillus plorans</name>
    <dbReference type="NCBI Taxonomy" id="116603"/>
    <lineage>
        <taxon>Eukaryota</taxon>
        <taxon>Fungi</taxon>
        <taxon>Dikarya</taxon>
        <taxon>Basidiomycota</taxon>
        <taxon>Agaricomycotina</taxon>
        <taxon>Agaricomycetes</taxon>
        <taxon>Agaricomycetidae</taxon>
        <taxon>Boletales</taxon>
        <taxon>Suillineae</taxon>
        <taxon>Suillaceae</taxon>
        <taxon>Suillus</taxon>
    </lineage>
</organism>
<gene>
    <name evidence="2" type="ORF">HD556DRAFT_1393441</name>
</gene>
<evidence type="ECO:0008006" key="4">
    <source>
        <dbReference type="Google" id="ProtNLM"/>
    </source>
</evidence>
<name>A0A9P7AIK8_9AGAM</name>
<feature type="chain" id="PRO_5040451439" description="Secreted protein" evidence="1">
    <location>
        <begin position="31"/>
        <end position="122"/>
    </location>
</feature>
<accession>A0A9P7AIK8</accession>
<dbReference type="AlphaFoldDB" id="A0A9P7AIK8"/>
<keyword evidence="1" id="KW-0732">Signal</keyword>
<evidence type="ECO:0000313" key="3">
    <source>
        <dbReference type="Proteomes" id="UP000719766"/>
    </source>
</evidence>
<dbReference type="GeneID" id="64597377"/>
<dbReference type="EMBL" id="JABBWE010000052">
    <property type="protein sequence ID" value="KAG1790217.1"/>
    <property type="molecule type" value="Genomic_DNA"/>
</dbReference>
<dbReference type="RefSeq" id="XP_041157192.1">
    <property type="nucleotide sequence ID" value="XM_041303613.1"/>
</dbReference>
<dbReference type="Proteomes" id="UP000719766">
    <property type="component" value="Unassembled WGS sequence"/>
</dbReference>